<accession>A0ABS1SGX6</accession>
<dbReference type="EMBL" id="QYAC01000005">
    <property type="protein sequence ID" value="MBL3679656.1"/>
    <property type="molecule type" value="Genomic_DNA"/>
</dbReference>
<dbReference type="Pfam" id="PF10544">
    <property type="entry name" value="T5orf172"/>
    <property type="match status" value="1"/>
</dbReference>
<organism evidence="4 5">
    <name type="scientific">Leucobacter chromiireducens subsp. solipictus</name>
    <dbReference type="NCBI Taxonomy" id="398235"/>
    <lineage>
        <taxon>Bacteria</taxon>
        <taxon>Bacillati</taxon>
        <taxon>Actinomycetota</taxon>
        <taxon>Actinomycetes</taxon>
        <taxon>Micrococcales</taxon>
        <taxon>Microbacteriaceae</taxon>
        <taxon>Leucobacter</taxon>
    </lineage>
</organism>
<dbReference type="Pfam" id="PF13250">
    <property type="entry name" value="SNIPE"/>
    <property type="match status" value="1"/>
</dbReference>
<proteinExistence type="predicted"/>
<feature type="domain" description="Bacteriophage T5 Orf172 DNA-binding" evidence="3">
    <location>
        <begin position="328"/>
        <end position="411"/>
    </location>
</feature>
<dbReference type="InterPro" id="IPR025280">
    <property type="entry name" value="SNIPE"/>
</dbReference>
<dbReference type="Proteomes" id="UP001645859">
    <property type="component" value="Unassembled WGS sequence"/>
</dbReference>
<feature type="coiled-coil region" evidence="1">
    <location>
        <begin position="236"/>
        <end position="287"/>
    </location>
</feature>
<keyword evidence="5" id="KW-1185">Reference proteome</keyword>
<comment type="caution">
    <text evidence="4">The sequence shown here is derived from an EMBL/GenBank/DDBJ whole genome shotgun (WGS) entry which is preliminary data.</text>
</comment>
<evidence type="ECO:0000256" key="2">
    <source>
        <dbReference type="SAM" id="MobiDB-lite"/>
    </source>
</evidence>
<dbReference type="InterPro" id="IPR018306">
    <property type="entry name" value="Phage_T5_Orf172_DNA-bd"/>
</dbReference>
<name>A0ABS1SGX6_9MICO</name>
<evidence type="ECO:0000313" key="4">
    <source>
        <dbReference type="EMBL" id="MBL3679656.1"/>
    </source>
</evidence>
<feature type="region of interest" description="Disordered" evidence="2">
    <location>
        <begin position="1"/>
        <end position="34"/>
    </location>
</feature>
<feature type="region of interest" description="Disordered" evidence="2">
    <location>
        <begin position="50"/>
        <end position="72"/>
    </location>
</feature>
<protein>
    <submittedName>
        <fullName evidence="4">DUF4041 domain-containing protein</fullName>
    </submittedName>
</protein>
<keyword evidence="1" id="KW-0175">Coiled coil</keyword>
<evidence type="ECO:0000256" key="1">
    <source>
        <dbReference type="SAM" id="Coils"/>
    </source>
</evidence>
<feature type="compositionally biased region" description="Pro residues" evidence="2">
    <location>
        <begin position="1"/>
        <end position="18"/>
    </location>
</feature>
<reference evidence="4 5" key="1">
    <citation type="submission" date="2018-09" db="EMBL/GenBank/DDBJ databases">
        <title>Comparative genomics of Leucobacter spp.</title>
        <authorList>
            <person name="Reis A.C."/>
            <person name="Kolvenbach B.A."/>
            <person name="Corvini P.F.X."/>
            <person name="Nunes O.C."/>
        </authorList>
    </citation>
    <scope>NUCLEOTIDE SEQUENCE [LARGE SCALE GENOMIC DNA]</scope>
    <source>
        <strain evidence="4 5">TAN 31504</strain>
    </source>
</reference>
<evidence type="ECO:0000313" key="5">
    <source>
        <dbReference type="Proteomes" id="UP001645859"/>
    </source>
</evidence>
<gene>
    <name evidence="4" type="ORF">D3230_10205</name>
</gene>
<sequence length="441" mass="49528">MSVVFNPPPGWPKPPAGWQPPAGWTPDSNWPEPPAGWQLWVSDDGTPAVNTTGDAENEAAKAAKTSTPGTSENARVEFLEAENAELRLRLEESSGHGLIELDDARVLQDVGIYRYHHPLESAAAYKERLKSLESDIADLVRSGRAIAKSELFTLNNSLAQGRRMTADLGKLMLRAYNAEADNVIRSLRAGNIETAKRRLEASRSAIAKLGALMEMRIDEAFHQLRIAEIELTADWLMKKQEEREEAKEERARLREEARVQRELEEERARLDKERTHLTNTLAALRLQGREDSDLIARLAAVDQAIEQNDYRAANIRAGYIYVISNEGAFGSGVVKIGLTRRLQPLERISELSGASVPFRFDVHALFFSEDAVTLENDLHKNFATRALNQANSRKEFFFATPSEVREVLLQRVGNILEFTEEAEATEYRQSVGSWPHQMRAT</sequence>
<dbReference type="SMART" id="SM00974">
    <property type="entry name" value="T5orf172"/>
    <property type="match status" value="1"/>
</dbReference>
<evidence type="ECO:0000259" key="3">
    <source>
        <dbReference type="SMART" id="SM00974"/>
    </source>
</evidence>